<name>A0A432CV56_9VIBR</name>
<comment type="subcellular location">
    <subcellularLocation>
        <location evidence="1">Cell membrane</location>
        <topology evidence="1">Multi-pass membrane protein</topology>
    </subcellularLocation>
</comment>
<dbReference type="InterPro" id="IPR000045">
    <property type="entry name" value="Prepilin_IV_endopep_pep"/>
</dbReference>
<feature type="transmembrane region" description="Helical" evidence="6">
    <location>
        <begin position="6"/>
        <end position="22"/>
    </location>
</feature>
<evidence type="ECO:0000256" key="4">
    <source>
        <dbReference type="ARBA" id="ARBA00022989"/>
    </source>
</evidence>
<sequence length="143" mass="14826">MSFDILGWLVLLATLSLYVCYSDIKSRTIGNRVCGVIAINCIALSVVNGNSAFITAPLIVLTFGIVLSNFKLLGGGDSKLLAAYLIAIEPSNIASILVIIGILGGILSLAYLIINKLTQKLKPGVPYGVAIAMGGFIGVAASL</sequence>
<dbReference type="AlphaFoldDB" id="A0A432CV56"/>
<evidence type="ECO:0000256" key="6">
    <source>
        <dbReference type="SAM" id="Phobius"/>
    </source>
</evidence>
<feature type="transmembrane region" description="Helical" evidence="6">
    <location>
        <begin position="93"/>
        <end position="113"/>
    </location>
</feature>
<dbReference type="PANTHER" id="PTHR36506:SF1">
    <property type="entry name" value="PREFLAGELLIN PEPTIDASE"/>
    <property type="match status" value="1"/>
</dbReference>
<accession>A0A432CV56</accession>
<dbReference type="Gene3D" id="1.20.120.1220">
    <property type="match status" value="1"/>
</dbReference>
<keyword evidence="2" id="KW-1003">Cell membrane</keyword>
<evidence type="ECO:0000256" key="2">
    <source>
        <dbReference type="ARBA" id="ARBA00022475"/>
    </source>
</evidence>
<evidence type="ECO:0000313" key="8">
    <source>
        <dbReference type="EMBL" id="RTZ15595.1"/>
    </source>
</evidence>
<feature type="transmembrane region" description="Helical" evidence="6">
    <location>
        <begin position="29"/>
        <end position="47"/>
    </location>
</feature>
<dbReference type="Pfam" id="PF01478">
    <property type="entry name" value="Peptidase_A24"/>
    <property type="match status" value="1"/>
</dbReference>
<dbReference type="PANTHER" id="PTHR36506">
    <property type="entry name" value="PREFLAGELLIN PEPTIDASE"/>
    <property type="match status" value="1"/>
</dbReference>
<evidence type="ECO:0000313" key="9">
    <source>
        <dbReference type="Proteomes" id="UP000268973"/>
    </source>
</evidence>
<organism evidence="8 9">
    <name type="scientific">Vibrio aquaticus</name>
    <dbReference type="NCBI Taxonomy" id="2496559"/>
    <lineage>
        <taxon>Bacteria</taxon>
        <taxon>Pseudomonadati</taxon>
        <taxon>Pseudomonadota</taxon>
        <taxon>Gammaproteobacteria</taxon>
        <taxon>Vibrionales</taxon>
        <taxon>Vibrionaceae</taxon>
        <taxon>Vibrio</taxon>
    </lineage>
</organism>
<proteinExistence type="predicted"/>
<keyword evidence="3 6" id="KW-0812">Transmembrane</keyword>
<evidence type="ECO:0000256" key="1">
    <source>
        <dbReference type="ARBA" id="ARBA00004651"/>
    </source>
</evidence>
<keyword evidence="5 6" id="KW-0472">Membrane</keyword>
<evidence type="ECO:0000259" key="7">
    <source>
        <dbReference type="Pfam" id="PF01478"/>
    </source>
</evidence>
<gene>
    <name evidence="8" type="ORF">EJ063_10985</name>
</gene>
<dbReference type="GO" id="GO:0004190">
    <property type="term" value="F:aspartic-type endopeptidase activity"/>
    <property type="evidence" value="ECO:0007669"/>
    <property type="project" value="InterPro"/>
</dbReference>
<feature type="transmembrane region" description="Helical" evidence="6">
    <location>
        <begin position="125"/>
        <end position="142"/>
    </location>
</feature>
<reference evidence="8 9" key="1">
    <citation type="submission" date="2018-12" db="EMBL/GenBank/DDBJ databases">
        <title>Vibrio sp. isolated from China Sea.</title>
        <authorList>
            <person name="Li Y."/>
        </authorList>
    </citation>
    <scope>NUCLEOTIDE SEQUENCE [LARGE SCALE GENOMIC DNA]</scope>
    <source>
        <strain evidence="8 9">BEI207</strain>
    </source>
</reference>
<protein>
    <recommendedName>
        <fullName evidence="7">Prepilin type IV endopeptidase peptidase domain-containing protein</fullName>
    </recommendedName>
</protein>
<feature type="domain" description="Prepilin type IV endopeptidase peptidase" evidence="7">
    <location>
        <begin position="11"/>
        <end position="108"/>
    </location>
</feature>
<feature type="transmembrane region" description="Helical" evidence="6">
    <location>
        <begin position="53"/>
        <end position="72"/>
    </location>
</feature>
<dbReference type="InterPro" id="IPR052218">
    <property type="entry name" value="Preflagellin_Peptidase"/>
</dbReference>
<dbReference type="EMBL" id="RXZH01000004">
    <property type="protein sequence ID" value="RTZ15595.1"/>
    <property type="molecule type" value="Genomic_DNA"/>
</dbReference>
<keyword evidence="9" id="KW-1185">Reference proteome</keyword>
<dbReference type="Proteomes" id="UP000268973">
    <property type="component" value="Unassembled WGS sequence"/>
</dbReference>
<dbReference type="GO" id="GO:0005886">
    <property type="term" value="C:plasma membrane"/>
    <property type="evidence" value="ECO:0007669"/>
    <property type="project" value="UniProtKB-SubCell"/>
</dbReference>
<keyword evidence="4 6" id="KW-1133">Transmembrane helix</keyword>
<evidence type="ECO:0000256" key="3">
    <source>
        <dbReference type="ARBA" id="ARBA00022692"/>
    </source>
</evidence>
<evidence type="ECO:0000256" key="5">
    <source>
        <dbReference type="ARBA" id="ARBA00023136"/>
    </source>
</evidence>
<comment type="caution">
    <text evidence="8">The sequence shown here is derived from an EMBL/GenBank/DDBJ whole genome shotgun (WGS) entry which is preliminary data.</text>
</comment>